<dbReference type="OrthoDB" id="709892at2"/>
<evidence type="ECO:0000256" key="1">
    <source>
        <dbReference type="SAM" id="MobiDB-lite"/>
    </source>
</evidence>
<feature type="region of interest" description="Disordered" evidence="1">
    <location>
        <begin position="15"/>
        <end position="43"/>
    </location>
</feature>
<protein>
    <recommendedName>
        <fullName evidence="4">DUF3408 domain-containing protein</fullName>
    </recommendedName>
</protein>
<reference evidence="2 3" key="1">
    <citation type="submission" date="2019-09" db="EMBL/GenBank/DDBJ databases">
        <title>Pararcticibacter amylolyticus gen. nov., sp. nov., isolated from a rottenly hemp rope, and reclassification of Pedobacter tournemirensis as Pararcticibacter tournemirensis comb. nov.</title>
        <authorList>
            <person name="Cai Y."/>
        </authorList>
    </citation>
    <scope>NUCLEOTIDE SEQUENCE [LARGE SCALE GENOMIC DNA]</scope>
    <source>
        <strain evidence="2 3">TF5-37.2-LB10</strain>
    </source>
</reference>
<gene>
    <name evidence="2" type="ORF">F1649_19465</name>
</gene>
<organism evidence="2 3">
    <name type="scientific">Arcticibacter tournemirensis</name>
    <dbReference type="NCBI Taxonomy" id="699437"/>
    <lineage>
        <taxon>Bacteria</taxon>
        <taxon>Pseudomonadati</taxon>
        <taxon>Bacteroidota</taxon>
        <taxon>Sphingobacteriia</taxon>
        <taxon>Sphingobacteriales</taxon>
        <taxon>Sphingobacteriaceae</taxon>
        <taxon>Arcticibacter</taxon>
    </lineage>
</organism>
<comment type="caution">
    <text evidence="2">The sequence shown here is derived from an EMBL/GenBank/DDBJ whole genome shotgun (WGS) entry which is preliminary data.</text>
</comment>
<evidence type="ECO:0000313" key="2">
    <source>
        <dbReference type="EMBL" id="KAA8476855.1"/>
    </source>
</evidence>
<dbReference type="RefSeq" id="WP_141814169.1">
    <property type="nucleotide sequence ID" value="NZ_VFPL01000001.1"/>
</dbReference>
<sequence>MNQIKSLADELRETIKKDGHAEQGKPDEIPPVKKSAVSRPAKKPADASLETLFESILAFELAGREKLLIRLDDRTVFLLKQLKIAKAIDMNKLIAYSLQHFLRQHPELIQYIKENIKTIEL</sequence>
<evidence type="ECO:0000313" key="3">
    <source>
        <dbReference type="Proteomes" id="UP000322918"/>
    </source>
</evidence>
<dbReference type="AlphaFoldDB" id="A0A5M9GSZ4"/>
<keyword evidence="3" id="KW-1185">Reference proteome</keyword>
<proteinExistence type="predicted"/>
<feature type="compositionally biased region" description="Basic and acidic residues" evidence="1">
    <location>
        <begin position="15"/>
        <end position="31"/>
    </location>
</feature>
<evidence type="ECO:0008006" key="4">
    <source>
        <dbReference type="Google" id="ProtNLM"/>
    </source>
</evidence>
<name>A0A5M9GSZ4_9SPHI</name>
<dbReference type="EMBL" id="VWNE01000040">
    <property type="protein sequence ID" value="KAA8476855.1"/>
    <property type="molecule type" value="Genomic_DNA"/>
</dbReference>
<accession>A0A5M9GSZ4</accession>
<dbReference type="Proteomes" id="UP000322918">
    <property type="component" value="Unassembled WGS sequence"/>
</dbReference>